<keyword evidence="2 5" id="KW-0812">Transmembrane</keyword>
<evidence type="ECO:0000256" key="2">
    <source>
        <dbReference type="ARBA" id="ARBA00022692"/>
    </source>
</evidence>
<evidence type="ECO:0000313" key="7">
    <source>
        <dbReference type="EMBL" id="QNI31912.1"/>
    </source>
</evidence>
<feature type="transmembrane region" description="Helical" evidence="5">
    <location>
        <begin position="20"/>
        <end position="39"/>
    </location>
</feature>
<feature type="transmembrane region" description="Helical" evidence="5">
    <location>
        <begin position="103"/>
        <end position="122"/>
    </location>
</feature>
<dbReference type="EMBL" id="CP060394">
    <property type="protein sequence ID" value="QNI31912.1"/>
    <property type="molecule type" value="Genomic_DNA"/>
</dbReference>
<protein>
    <submittedName>
        <fullName evidence="7">Rhomboid family intramembrane serine protease</fullName>
    </submittedName>
</protein>
<dbReference type="GO" id="GO:0016020">
    <property type="term" value="C:membrane"/>
    <property type="evidence" value="ECO:0007669"/>
    <property type="project" value="UniProtKB-SubCell"/>
</dbReference>
<evidence type="ECO:0000256" key="3">
    <source>
        <dbReference type="ARBA" id="ARBA00022989"/>
    </source>
</evidence>
<keyword evidence="3 5" id="KW-1133">Transmembrane helix</keyword>
<sequence>MPRSAGILNFPDFRGFTRRLILWNVGAYFLLLILGLVAAPLAADVVRFGALIPPLFLHGYLWQLITYSFLHQGILGTALEMLSLWFLGSFLESNHGPRWLAELFFTSVVGAGLTAVGLSLVMRADAFSAFAIMGCFGGIFGLLVAFGVLYGNMEFMLFPLPMTMKAKYLVIVYMLIAVAMVFSASRVYALGQLGGALAGYLYIKAAPRRGYAIATSERYFGLRNNFYRWKRRRAAKKFEVYMRKQNRDVHFDKEGRYTGSEKDPNDRRWMN</sequence>
<dbReference type="PANTHER" id="PTHR43066">
    <property type="entry name" value="RHOMBOID-RELATED PROTEIN"/>
    <property type="match status" value="1"/>
</dbReference>
<dbReference type="PANTHER" id="PTHR43066:SF11">
    <property type="entry name" value="PEPTIDASE S54 RHOMBOID DOMAIN-CONTAINING PROTEIN"/>
    <property type="match status" value="1"/>
</dbReference>
<evidence type="ECO:0000256" key="5">
    <source>
        <dbReference type="SAM" id="Phobius"/>
    </source>
</evidence>
<keyword evidence="7" id="KW-0378">Hydrolase</keyword>
<dbReference type="GO" id="GO:0004252">
    <property type="term" value="F:serine-type endopeptidase activity"/>
    <property type="evidence" value="ECO:0007669"/>
    <property type="project" value="InterPro"/>
</dbReference>
<evidence type="ECO:0000313" key="8">
    <source>
        <dbReference type="Proteomes" id="UP000515312"/>
    </source>
</evidence>
<dbReference type="InterPro" id="IPR022764">
    <property type="entry name" value="Peptidase_S54_rhomboid_dom"/>
</dbReference>
<dbReference type="Gene3D" id="1.20.1540.10">
    <property type="entry name" value="Rhomboid-like"/>
    <property type="match status" value="1"/>
</dbReference>
<keyword evidence="8" id="KW-1185">Reference proteome</keyword>
<feature type="domain" description="Peptidase S54 rhomboid" evidence="6">
    <location>
        <begin position="59"/>
        <end position="203"/>
    </location>
</feature>
<dbReference type="InterPro" id="IPR035952">
    <property type="entry name" value="Rhomboid-like_sf"/>
</dbReference>
<evidence type="ECO:0000256" key="4">
    <source>
        <dbReference type="ARBA" id="ARBA00023136"/>
    </source>
</evidence>
<comment type="subcellular location">
    <subcellularLocation>
        <location evidence="1">Membrane</location>
        <topology evidence="1">Multi-pass membrane protein</topology>
    </subcellularLocation>
</comment>
<feature type="transmembrane region" description="Helical" evidence="5">
    <location>
        <begin position="74"/>
        <end position="91"/>
    </location>
</feature>
<dbReference type="SMART" id="SM01160">
    <property type="entry name" value="DUF1751"/>
    <property type="match status" value="1"/>
</dbReference>
<dbReference type="GO" id="GO:0006508">
    <property type="term" value="P:proteolysis"/>
    <property type="evidence" value="ECO:0007669"/>
    <property type="project" value="UniProtKB-KW"/>
</dbReference>
<proteinExistence type="predicted"/>
<evidence type="ECO:0000259" key="6">
    <source>
        <dbReference type="Pfam" id="PF01694"/>
    </source>
</evidence>
<dbReference type="Proteomes" id="UP000515312">
    <property type="component" value="Chromosome"/>
</dbReference>
<organism evidence="7 8">
    <name type="scientific">Alloacidobacterium dinghuense</name>
    <dbReference type="NCBI Taxonomy" id="2763107"/>
    <lineage>
        <taxon>Bacteria</taxon>
        <taxon>Pseudomonadati</taxon>
        <taxon>Acidobacteriota</taxon>
        <taxon>Terriglobia</taxon>
        <taxon>Terriglobales</taxon>
        <taxon>Acidobacteriaceae</taxon>
        <taxon>Alloacidobacterium</taxon>
    </lineage>
</organism>
<dbReference type="SUPFAM" id="SSF144091">
    <property type="entry name" value="Rhomboid-like"/>
    <property type="match status" value="1"/>
</dbReference>
<feature type="transmembrane region" description="Helical" evidence="5">
    <location>
        <begin position="129"/>
        <end position="150"/>
    </location>
</feature>
<name>A0A7G8BH92_9BACT</name>
<reference evidence="7 8" key="1">
    <citation type="submission" date="2020-08" db="EMBL/GenBank/DDBJ databases">
        <title>Edaphobacter telluris sp. nov. and Acidobacterium dinghuensis sp. nov., two acidobacteria isolated from forest soil.</title>
        <authorList>
            <person name="Fu J."/>
            <person name="Qiu L."/>
        </authorList>
    </citation>
    <scope>NUCLEOTIDE SEQUENCE [LARGE SCALE GENOMIC DNA]</scope>
    <source>
        <strain evidence="7">4Y35</strain>
    </source>
</reference>
<dbReference type="Pfam" id="PF01694">
    <property type="entry name" value="Rhomboid"/>
    <property type="match status" value="1"/>
</dbReference>
<dbReference type="RefSeq" id="WP_186742870.1">
    <property type="nucleotide sequence ID" value="NZ_CP060394.1"/>
</dbReference>
<accession>A0A7G8BH92</accession>
<dbReference type="AlphaFoldDB" id="A0A7G8BH92"/>
<evidence type="ECO:0000256" key="1">
    <source>
        <dbReference type="ARBA" id="ARBA00004141"/>
    </source>
</evidence>
<keyword evidence="7" id="KW-0645">Protease</keyword>
<dbReference type="KEGG" id="adin:H7849_23260"/>
<gene>
    <name evidence="7" type="ORF">H7849_23260</name>
</gene>
<keyword evidence="4 5" id="KW-0472">Membrane</keyword>
<feature type="transmembrane region" description="Helical" evidence="5">
    <location>
        <begin position="170"/>
        <end position="203"/>
    </location>
</feature>